<proteinExistence type="predicted"/>
<comment type="caution">
    <text evidence="1">The sequence shown here is derived from an EMBL/GenBank/DDBJ whole genome shotgun (WGS) entry which is preliminary data.</text>
</comment>
<accession>A0A4R5ETC1</accession>
<evidence type="ECO:0000313" key="2">
    <source>
        <dbReference type="Proteomes" id="UP000294662"/>
    </source>
</evidence>
<sequence length="415" mass="43238">MKLVADMSLCGRPWRPRRGITPAALVLDFAAGRYAPGAFPDLVSFTRASTATYIDSTGTMQTAAIDEPRFDHDPVTHEALGLLVEESRTNLIPHSEDFTDASWGVGSSGTGANPILTSNAGVAPDGTTTADQIIFDKGVGAAGDSYSVIGSNLASTPGGAVEKSVWLSTISGTAQVALKSLTSTSEYMVCNVTTEWQRFTLNTVPASGSDGLQLILRGTYGTSDSATLLVWGAQLEVGSTPSSYIPTNGSTVTRAADSVTIPAAKLPYSAVAMSIAMEGRMSYADNSLSFSTVVLSEWQKDTGNELTARISTYGSATGYLQVFNRVGGTAYATASSDNYFSPGVDISFSIAGRFTANAVNGAVDGAAFTENTSATALPDLTSVDLKLAPTFMGTIKSFRMWATDIGDTGIEEATS</sequence>
<dbReference type="AlphaFoldDB" id="A0A4R5ETC1"/>
<gene>
    <name evidence="1" type="ORF">E1B25_11145</name>
</gene>
<name>A0A4R5ETC1_9RHOB</name>
<dbReference type="Proteomes" id="UP000294662">
    <property type="component" value="Unassembled WGS sequence"/>
</dbReference>
<dbReference type="EMBL" id="SMFP01000006">
    <property type="protein sequence ID" value="TDE37972.1"/>
    <property type="molecule type" value="Genomic_DNA"/>
</dbReference>
<keyword evidence="2" id="KW-1185">Reference proteome</keyword>
<protein>
    <submittedName>
        <fullName evidence="1">Uncharacterized protein</fullName>
    </submittedName>
</protein>
<reference evidence="1 2" key="1">
    <citation type="submission" date="2019-03" db="EMBL/GenBank/DDBJ databases">
        <authorList>
            <person name="Zhang S."/>
        </authorList>
    </citation>
    <scope>NUCLEOTIDE SEQUENCE [LARGE SCALE GENOMIC DNA]</scope>
    <source>
        <strain evidence="1 2">S4J41</strain>
    </source>
</reference>
<organism evidence="1 2">
    <name type="scientific">Antarcticimicrobium sediminis</name>
    <dbReference type="NCBI Taxonomy" id="2546227"/>
    <lineage>
        <taxon>Bacteria</taxon>
        <taxon>Pseudomonadati</taxon>
        <taxon>Pseudomonadota</taxon>
        <taxon>Alphaproteobacteria</taxon>
        <taxon>Rhodobacterales</taxon>
        <taxon>Paracoccaceae</taxon>
        <taxon>Antarcticimicrobium</taxon>
    </lineage>
</organism>
<evidence type="ECO:0000313" key="1">
    <source>
        <dbReference type="EMBL" id="TDE37972.1"/>
    </source>
</evidence>
<dbReference type="RefSeq" id="WP_132829279.1">
    <property type="nucleotide sequence ID" value="NZ_SMFP01000006.1"/>
</dbReference>
<dbReference type="OrthoDB" id="7870204at2"/>